<dbReference type="Proteomes" id="UP000815677">
    <property type="component" value="Unassembled WGS sequence"/>
</dbReference>
<evidence type="ECO:0000313" key="4">
    <source>
        <dbReference type="Proteomes" id="UP000815677"/>
    </source>
</evidence>
<dbReference type="EMBL" id="DF839234">
    <property type="protein sequence ID" value="GAT43729.1"/>
    <property type="molecule type" value="Genomic_DNA"/>
</dbReference>
<protein>
    <recommendedName>
        <fullName evidence="2">Ricin B lectin domain-containing protein</fullName>
    </recommendedName>
</protein>
<reference evidence="3" key="1">
    <citation type="submission" date="2014-09" db="EMBL/GenBank/DDBJ databases">
        <title>Genome sequence of the luminous mushroom Mycena chlorophos for searching fungal bioluminescence genes.</title>
        <authorList>
            <person name="Tanaka Y."/>
            <person name="Kasuga D."/>
            <person name="Oba Y."/>
            <person name="Hase S."/>
            <person name="Sato K."/>
            <person name="Oba Y."/>
            <person name="Sakakibara Y."/>
        </authorList>
    </citation>
    <scope>NUCLEOTIDE SEQUENCE</scope>
</reference>
<sequence length="338" mass="35971">MSSAPFFALVASALVLSAQAIEFQSNAPAFANAGIQGCMSATSNENGAPVVIHNCANLGANNTDWTRNQAVFTNPNLADTWVLFGDKCLDVTNGVAANGTKLQLWECTKGDTNQGWVLKGDEAPYQLQFMGTNLCLDLTNGATTDGNQLQLWECIGDNTNQGWNIESDDDTTVVDFILTPSSSLASNTPAWCIVATEDTDGAEVAIVDCENFNANLANFTGDFREIFPAGNITWTLPANTLSGPISTYNGKYCLDVTNGATTNGNRLQVWSCVEGSTNQQFKRTTNTADGGNSQISWVGTSKCLDLTGGSTASGNPIQIWDCSEGNDNQSWKFGYVVG</sequence>
<evidence type="ECO:0000256" key="1">
    <source>
        <dbReference type="SAM" id="SignalP"/>
    </source>
</evidence>
<dbReference type="SUPFAM" id="SSF50370">
    <property type="entry name" value="Ricin B-like lectins"/>
    <property type="match status" value="2"/>
</dbReference>
<proteinExistence type="predicted"/>
<feature type="domain" description="Ricin B lectin" evidence="2">
    <location>
        <begin position="179"/>
        <end position="334"/>
    </location>
</feature>
<accession>A0ABQ0KXU1</accession>
<evidence type="ECO:0000313" key="3">
    <source>
        <dbReference type="EMBL" id="GAT43729.1"/>
    </source>
</evidence>
<feature type="chain" id="PRO_5047320550" description="Ricin B lectin domain-containing protein" evidence="1">
    <location>
        <begin position="21"/>
        <end position="338"/>
    </location>
</feature>
<dbReference type="SMART" id="SM00458">
    <property type="entry name" value="RICIN"/>
    <property type="match status" value="2"/>
</dbReference>
<name>A0ABQ0KXU1_MYCCL</name>
<dbReference type="InterPro" id="IPR035992">
    <property type="entry name" value="Ricin_B-like_lectins"/>
</dbReference>
<dbReference type="InterPro" id="IPR000772">
    <property type="entry name" value="Ricin_B_lectin"/>
</dbReference>
<organism evidence="3 4">
    <name type="scientific">Mycena chlorophos</name>
    <name type="common">Agaric fungus</name>
    <name type="synonym">Agaricus chlorophos</name>
    <dbReference type="NCBI Taxonomy" id="658473"/>
    <lineage>
        <taxon>Eukaryota</taxon>
        <taxon>Fungi</taxon>
        <taxon>Dikarya</taxon>
        <taxon>Basidiomycota</taxon>
        <taxon>Agaricomycotina</taxon>
        <taxon>Agaricomycetes</taxon>
        <taxon>Agaricomycetidae</taxon>
        <taxon>Agaricales</taxon>
        <taxon>Marasmiineae</taxon>
        <taxon>Mycenaceae</taxon>
        <taxon>Mycena</taxon>
    </lineage>
</organism>
<keyword evidence="1" id="KW-0732">Signal</keyword>
<dbReference type="CDD" id="cd00161">
    <property type="entry name" value="beta-trefoil_Ricin-like"/>
    <property type="match status" value="2"/>
</dbReference>
<evidence type="ECO:0000259" key="2">
    <source>
        <dbReference type="SMART" id="SM00458"/>
    </source>
</evidence>
<dbReference type="PROSITE" id="PS50231">
    <property type="entry name" value="RICIN_B_LECTIN"/>
    <property type="match status" value="2"/>
</dbReference>
<dbReference type="Pfam" id="PF00652">
    <property type="entry name" value="Ricin_B_lectin"/>
    <property type="match status" value="2"/>
</dbReference>
<dbReference type="Gene3D" id="2.80.10.50">
    <property type="match status" value="4"/>
</dbReference>
<feature type="domain" description="Ricin B lectin" evidence="2">
    <location>
        <begin position="27"/>
        <end position="166"/>
    </location>
</feature>
<gene>
    <name evidence="3" type="ORF">MCHLO_01397</name>
</gene>
<feature type="signal peptide" evidence="1">
    <location>
        <begin position="1"/>
        <end position="20"/>
    </location>
</feature>
<keyword evidence="4" id="KW-1185">Reference proteome</keyword>